<dbReference type="InterPro" id="IPR035892">
    <property type="entry name" value="C2_domain_sf"/>
</dbReference>
<dbReference type="SUPFAM" id="SSF49562">
    <property type="entry name" value="C2 domain (Calcium/lipid-binding domain, CaLB)"/>
    <property type="match status" value="1"/>
</dbReference>
<proteinExistence type="predicted"/>
<reference evidence="2 3" key="1">
    <citation type="journal article" date="2020" name="Mol. Plant">
        <title>The Chromosome-Based Rubber Tree Genome Provides New Insights into Spurge Genome Evolution and Rubber Biosynthesis.</title>
        <authorList>
            <person name="Liu J."/>
            <person name="Shi C."/>
            <person name="Shi C.C."/>
            <person name="Li W."/>
            <person name="Zhang Q.J."/>
            <person name="Zhang Y."/>
            <person name="Li K."/>
            <person name="Lu H.F."/>
            <person name="Shi C."/>
            <person name="Zhu S.T."/>
            <person name="Xiao Z.Y."/>
            <person name="Nan H."/>
            <person name="Yue Y."/>
            <person name="Zhu X.G."/>
            <person name="Wu Y."/>
            <person name="Hong X.N."/>
            <person name="Fan G.Y."/>
            <person name="Tong Y."/>
            <person name="Zhang D."/>
            <person name="Mao C.L."/>
            <person name="Liu Y.L."/>
            <person name="Hao S.J."/>
            <person name="Liu W.Q."/>
            <person name="Lv M.Q."/>
            <person name="Zhang H.B."/>
            <person name="Liu Y."/>
            <person name="Hu-Tang G.R."/>
            <person name="Wang J.P."/>
            <person name="Wang J.H."/>
            <person name="Sun Y.H."/>
            <person name="Ni S.B."/>
            <person name="Chen W.B."/>
            <person name="Zhang X.C."/>
            <person name="Jiao Y.N."/>
            <person name="Eichler E.E."/>
            <person name="Li G.H."/>
            <person name="Liu X."/>
            <person name="Gao L.Z."/>
        </authorList>
    </citation>
    <scope>NUCLEOTIDE SEQUENCE [LARGE SCALE GENOMIC DNA]</scope>
    <source>
        <strain evidence="3">cv. GT1</strain>
        <tissue evidence="2">Leaf</tissue>
    </source>
</reference>
<dbReference type="Proteomes" id="UP000467840">
    <property type="component" value="Unassembled WGS sequence"/>
</dbReference>
<dbReference type="GO" id="GO:0006952">
    <property type="term" value="P:defense response"/>
    <property type="evidence" value="ECO:0007669"/>
    <property type="project" value="InterPro"/>
</dbReference>
<feature type="domain" description="C2" evidence="1">
    <location>
        <begin position="1"/>
        <end position="107"/>
    </location>
</feature>
<dbReference type="PANTHER" id="PTHR32246:SF117">
    <property type="entry name" value="C2 DOMAIN-CONTAINING PROTEIN"/>
    <property type="match status" value="1"/>
</dbReference>
<dbReference type="InterPro" id="IPR000008">
    <property type="entry name" value="C2_dom"/>
</dbReference>
<dbReference type="CDD" id="cd04051">
    <property type="entry name" value="C2_SRC2_like"/>
    <property type="match status" value="1"/>
</dbReference>
<organism evidence="2 3">
    <name type="scientific">Hevea brasiliensis</name>
    <name type="common">Para rubber tree</name>
    <name type="synonym">Siphonia brasiliensis</name>
    <dbReference type="NCBI Taxonomy" id="3981"/>
    <lineage>
        <taxon>Eukaryota</taxon>
        <taxon>Viridiplantae</taxon>
        <taxon>Streptophyta</taxon>
        <taxon>Embryophyta</taxon>
        <taxon>Tracheophyta</taxon>
        <taxon>Spermatophyta</taxon>
        <taxon>Magnoliopsida</taxon>
        <taxon>eudicotyledons</taxon>
        <taxon>Gunneridae</taxon>
        <taxon>Pentapetalae</taxon>
        <taxon>rosids</taxon>
        <taxon>fabids</taxon>
        <taxon>Malpighiales</taxon>
        <taxon>Euphorbiaceae</taxon>
        <taxon>Crotonoideae</taxon>
        <taxon>Micrandreae</taxon>
        <taxon>Hevea</taxon>
    </lineage>
</organism>
<dbReference type="SMART" id="SM00239">
    <property type="entry name" value="C2"/>
    <property type="match status" value="1"/>
</dbReference>
<evidence type="ECO:0000313" key="3">
    <source>
        <dbReference type="Proteomes" id="UP000467840"/>
    </source>
</evidence>
<dbReference type="Gene3D" id="2.60.40.150">
    <property type="entry name" value="C2 domain"/>
    <property type="match status" value="1"/>
</dbReference>
<dbReference type="EMBL" id="JAAGAX010000100">
    <property type="protein sequence ID" value="KAF2282563.1"/>
    <property type="molecule type" value="Genomic_DNA"/>
</dbReference>
<protein>
    <recommendedName>
        <fullName evidence="1">C2 domain-containing protein</fullName>
    </recommendedName>
</protein>
<evidence type="ECO:0000259" key="1">
    <source>
        <dbReference type="PROSITE" id="PS50004"/>
    </source>
</evidence>
<evidence type="ECO:0000313" key="2">
    <source>
        <dbReference type="EMBL" id="KAF2282563.1"/>
    </source>
</evidence>
<name>A0A6A6K2N4_HEVBR</name>
<dbReference type="PANTHER" id="PTHR32246">
    <property type="entry name" value="INGRESSION PROTEIN FIC1"/>
    <property type="match status" value="1"/>
</dbReference>
<dbReference type="PROSITE" id="PS50004">
    <property type="entry name" value="C2"/>
    <property type="match status" value="1"/>
</dbReference>
<comment type="caution">
    <text evidence="2">The sequence shown here is derived from an EMBL/GenBank/DDBJ whole genome shotgun (WGS) entry which is preliminary data.</text>
</comment>
<dbReference type="Pfam" id="PF00168">
    <property type="entry name" value="C2"/>
    <property type="match status" value="1"/>
</dbReference>
<gene>
    <name evidence="2" type="ORF">GH714_043192</name>
</gene>
<sequence length="192" mass="21563">MGSTSRTLEITVLSCEDLRIDRRLVKKNTYVMVRTDPLNYRTTKMDTEGGAYPSWNQKLTIDMPLHERFITLEVHCKTASGDRTIGTSRMPTTDFMGGYLPENYLNFLSYRLRDAKGERNGIVNVSVKVKVPEYYLSSNNNKKVVPENNSFSMTSKPVPAIPIGSGKNFGIVIGAAELSFSKSGLFAKETRY</sequence>
<dbReference type="InterPro" id="IPR044750">
    <property type="entry name" value="C2_SRC2/BAP"/>
</dbReference>
<dbReference type="AlphaFoldDB" id="A0A6A6K2N4"/>
<keyword evidence="3" id="KW-1185">Reference proteome</keyword>
<accession>A0A6A6K2N4</accession>